<evidence type="ECO:0000259" key="2">
    <source>
        <dbReference type="Pfam" id="PF18724"/>
    </source>
</evidence>
<feature type="transmembrane region" description="Helical" evidence="1">
    <location>
        <begin position="15"/>
        <end position="35"/>
    </location>
</feature>
<protein>
    <recommendedName>
        <fullName evidence="2">Amino acid:DNA transferase domain-containing protein</fullName>
    </recommendedName>
</protein>
<dbReference type="EMBL" id="LAZR01045860">
    <property type="protein sequence ID" value="KKK97863.1"/>
    <property type="molecule type" value="Genomic_DNA"/>
</dbReference>
<keyword evidence="1" id="KW-0472">Membrane</keyword>
<sequence length="281" mass="32805">LKHMYKELKLDHNTALWFTCIYLLYYHLGSAVQAWKRYPKPDIIRKKDWSNDLPYFKQRRCFRGNEHARNQINTLVKLSDGDLASWVDNLVSNNREKSWTRIREAVSELPYHGPWSSYKFCDMMKFVHSYPITAPDIGTKPGATAGPIAGLNTLTGLGWDKCANDSQLHRDLLQMVIDLGTPVNGLDQLESCLCDFQSIMNGRYYTSHDIDRDLAQLQTADKNNEYNKLLMNARKKIFDKRLLGEFNDWEGVRKELNSVYRDRRRLVNDFPDIKVVNCYDI</sequence>
<dbReference type="AlphaFoldDB" id="A0A0F8ZVJ3"/>
<dbReference type="InterPro" id="IPR040741">
    <property type="entry name" value="ADDT"/>
</dbReference>
<keyword evidence="1" id="KW-0812">Transmembrane</keyword>
<feature type="non-terminal residue" evidence="3">
    <location>
        <position position="1"/>
    </location>
</feature>
<reference evidence="3" key="1">
    <citation type="journal article" date="2015" name="Nature">
        <title>Complex archaea that bridge the gap between prokaryotes and eukaryotes.</title>
        <authorList>
            <person name="Spang A."/>
            <person name="Saw J.H."/>
            <person name="Jorgensen S.L."/>
            <person name="Zaremba-Niedzwiedzka K."/>
            <person name="Martijn J."/>
            <person name="Lind A.E."/>
            <person name="van Eijk R."/>
            <person name="Schleper C."/>
            <person name="Guy L."/>
            <person name="Ettema T.J."/>
        </authorList>
    </citation>
    <scope>NUCLEOTIDE SEQUENCE</scope>
</reference>
<name>A0A0F8ZVJ3_9ZZZZ</name>
<proteinExistence type="predicted"/>
<comment type="caution">
    <text evidence="3">The sequence shown here is derived from an EMBL/GenBank/DDBJ whole genome shotgun (WGS) entry which is preliminary data.</text>
</comment>
<evidence type="ECO:0000256" key="1">
    <source>
        <dbReference type="SAM" id="Phobius"/>
    </source>
</evidence>
<evidence type="ECO:0000313" key="3">
    <source>
        <dbReference type="EMBL" id="KKK97863.1"/>
    </source>
</evidence>
<accession>A0A0F8ZVJ3</accession>
<feature type="domain" description="Amino acid:DNA transferase" evidence="2">
    <location>
        <begin position="33"/>
        <end position="202"/>
    </location>
</feature>
<dbReference type="Pfam" id="PF18724">
    <property type="entry name" value="ADDT"/>
    <property type="match status" value="1"/>
</dbReference>
<keyword evidence="1" id="KW-1133">Transmembrane helix</keyword>
<organism evidence="3">
    <name type="scientific">marine sediment metagenome</name>
    <dbReference type="NCBI Taxonomy" id="412755"/>
    <lineage>
        <taxon>unclassified sequences</taxon>
        <taxon>metagenomes</taxon>
        <taxon>ecological metagenomes</taxon>
    </lineage>
</organism>
<gene>
    <name evidence="3" type="ORF">LCGC14_2648490</name>
</gene>